<comment type="caution">
    <text evidence="4">The sequence shown here is derived from an EMBL/GenBank/DDBJ whole genome shotgun (WGS) entry which is preliminary data.</text>
</comment>
<gene>
    <name evidence="4" type="ORF">GCM10011322_25270</name>
</gene>
<accession>A0A917Q985</accession>
<dbReference type="AlphaFoldDB" id="A0A917Q985"/>
<feature type="transmembrane region" description="Helical" evidence="2">
    <location>
        <begin position="75"/>
        <end position="96"/>
    </location>
</feature>
<keyword evidence="2" id="KW-1133">Transmembrane helix</keyword>
<feature type="transmembrane region" description="Helical" evidence="2">
    <location>
        <begin position="153"/>
        <end position="171"/>
    </location>
</feature>
<feature type="region of interest" description="Disordered" evidence="1">
    <location>
        <begin position="295"/>
        <end position="316"/>
    </location>
</feature>
<evidence type="ECO:0000256" key="1">
    <source>
        <dbReference type="SAM" id="MobiDB-lite"/>
    </source>
</evidence>
<sequence length="316" mass="32893">MLATASSADNRRGILAMLVGMGLFVVSDATMKLASAHFPTGQMLAVRGAFASALVLVLVVAMGEAHRLRALAQPFVAGRALIESVIAFMFISALATAPLADLTAILQAAPIIVTLLLVVLGLERVGWRRWAAILVGFAGVLLIVRPGPEGFDTSALLALAAAILVAGRDLVTRLIHADVPSIVVVLGTTAMVAIVGPAIGLALGEEWRPVLRAETLILVGAACLYVLANIAIVTAFRKADVSVVAPFRYASVAAALVVGFLVFGEFPDAVALSGFALVVGAGIYSWHRERIRRDEALDPSATTHQPAASPRRGDPA</sequence>
<dbReference type="EMBL" id="BMMF01000007">
    <property type="protein sequence ID" value="GGK37202.1"/>
    <property type="molecule type" value="Genomic_DNA"/>
</dbReference>
<dbReference type="InterPro" id="IPR037185">
    <property type="entry name" value="EmrE-like"/>
</dbReference>
<proteinExistence type="predicted"/>
<evidence type="ECO:0000259" key="3">
    <source>
        <dbReference type="Pfam" id="PF00892"/>
    </source>
</evidence>
<feature type="transmembrane region" description="Helical" evidence="2">
    <location>
        <begin position="269"/>
        <end position="286"/>
    </location>
</feature>
<dbReference type="PANTHER" id="PTHR22911">
    <property type="entry name" value="ACYL-MALONYL CONDENSING ENZYME-RELATED"/>
    <property type="match status" value="1"/>
</dbReference>
<evidence type="ECO:0000256" key="2">
    <source>
        <dbReference type="SAM" id="Phobius"/>
    </source>
</evidence>
<feature type="transmembrane region" description="Helical" evidence="2">
    <location>
        <begin position="243"/>
        <end position="263"/>
    </location>
</feature>
<dbReference type="Proteomes" id="UP000600449">
    <property type="component" value="Unassembled WGS sequence"/>
</dbReference>
<feature type="domain" description="EamA" evidence="3">
    <location>
        <begin position="155"/>
        <end position="280"/>
    </location>
</feature>
<dbReference type="InterPro" id="IPR000620">
    <property type="entry name" value="EamA_dom"/>
</dbReference>
<feature type="transmembrane region" description="Helical" evidence="2">
    <location>
        <begin position="43"/>
        <end position="63"/>
    </location>
</feature>
<keyword evidence="2" id="KW-0472">Membrane</keyword>
<dbReference type="Pfam" id="PF00892">
    <property type="entry name" value="EamA"/>
    <property type="match status" value="2"/>
</dbReference>
<feature type="transmembrane region" description="Helical" evidence="2">
    <location>
        <begin position="12"/>
        <end position="31"/>
    </location>
</feature>
<feature type="transmembrane region" description="Helical" evidence="2">
    <location>
        <begin position="102"/>
        <end position="122"/>
    </location>
</feature>
<protein>
    <submittedName>
        <fullName evidence="4">Membrane protein</fullName>
    </submittedName>
</protein>
<dbReference type="PANTHER" id="PTHR22911:SF135">
    <property type="entry name" value="BLR4310 PROTEIN"/>
    <property type="match status" value="1"/>
</dbReference>
<feature type="transmembrane region" description="Helical" evidence="2">
    <location>
        <begin position="129"/>
        <end position="147"/>
    </location>
</feature>
<dbReference type="SUPFAM" id="SSF103481">
    <property type="entry name" value="Multidrug resistance efflux transporter EmrE"/>
    <property type="match status" value="2"/>
</dbReference>
<name>A0A917Q985_9HYPH</name>
<feature type="transmembrane region" description="Helical" evidence="2">
    <location>
        <begin position="215"/>
        <end position="236"/>
    </location>
</feature>
<reference evidence="4 5" key="1">
    <citation type="journal article" date="2014" name="Int. J. Syst. Evol. Microbiol.">
        <title>Complete genome sequence of Corynebacterium casei LMG S-19264T (=DSM 44701T), isolated from a smear-ripened cheese.</title>
        <authorList>
            <consortium name="US DOE Joint Genome Institute (JGI-PGF)"/>
            <person name="Walter F."/>
            <person name="Albersmeier A."/>
            <person name="Kalinowski J."/>
            <person name="Ruckert C."/>
        </authorList>
    </citation>
    <scope>NUCLEOTIDE SEQUENCE [LARGE SCALE GENOMIC DNA]</scope>
    <source>
        <strain evidence="4 5">CGMCC 1.9161</strain>
    </source>
</reference>
<dbReference type="RefSeq" id="WP_188913475.1">
    <property type="nucleotide sequence ID" value="NZ_BMMF01000007.1"/>
</dbReference>
<evidence type="ECO:0000313" key="4">
    <source>
        <dbReference type="EMBL" id="GGK37202.1"/>
    </source>
</evidence>
<dbReference type="GO" id="GO:0016020">
    <property type="term" value="C:membrane"/>
    <property type="evidence" value="ECO:0007669"/>
    <property type="project" value="InterPro"/>
</dbReference>
<organism evidence="4 5">
    <name type="scientific">Salinarimonas ramus</name>
    <dbReference type="NCBI Taxonomy" id="690164"/>
    <lineage>
        <taxon>Bacteria</taxon>
        <taxon>Pseudomonadati</taxon>
        <taxon>Pseudomonadota</taxon>
        <taxon>Alphaproteobacteria</taxon>
        <taxon>Hyphomicrobiales</taxon>
        <taxon>Salinarimonadaceae</taxon>
        <taxon>Salinarimonas</taxon>
    </lineage>
</organism>
<evidence type="ECO:0000313" key="5">
    <source>
        <dbReference type="Proteomes" id="UP000600449"/>
    </source>
</evidence>
<keyword evidence="5" id="KW-1185">Reference proteome</keyword>
<keyword evidence="2" id="KW-0812">Transmembrane</keyword>
<feature type="transmembrane region" description="Helical" evidence="2">
    <location>
        <begin position="183"/>
        <end position="203"/>
    </location>
</feature>
<feature type="domain" description="EamA" evidence="3">
    <location>
        <begin position="12"/>
        <end position="144"/>
    </location>
</feature>